<dbReference type="Proteomes" id="UP001383192">
    <property type="component" value="Unassembled WGS sequence"/>
</dbReference>
<evidence type="ECO:0000313" key="2">
    <source>
        <dbReference type="EMBL" id="KAK7027973.1"/>
    </source>
</evidence>
<dbReference type="AlphaFoldDB" id="A0AAW0BPE1"/>
<reference evidence="2 3" key="1">
    <citation type="submission" date="2024-01" db="EMBL/GenBank/DDBJ databases">
        <title>A draft genome for a cacao thread blight-causing isolate of Paramarasmius palmivorus.</title>
        <authorList>
            <person name="Baruah I.K."/>
            <person name="Bukari Y."/>
            <person name="Amoako-Attah I."/>
            <person name="Meinhardt L.W."/>
            <person name="Bailey B.A."/>
            <person name="Cohen S.P."/>
        </authorList>
    </citation>
    <scope>NUCLEOTIDE SEQUENCE [LARGE SCALE GENOMIC DNA]</scope>
    <source>
        <strain evidence="2 3">GH-12</strain>
    </source>
</reference>
<protein>
    <submittedName>
        <fullName evidence="2">Uncharacterized protein</fullName>
    </submittedName>
</protein>
<feature type="region of interest" description="Disordered" evidence="1">
    <location>
        <begin position="433"/>
        <end position="492"/>
    </location>
</feature>
<feature type="compositionally biased region" description="Polar residues" evidence="1">
    <location>
        <begin position="445"/>
        <end position="456"/>
    </location>
</feature>
<feature type="region of interest" description="Disordered" evidence="1">
    <location>
        <begin position="510"/>
        <end position="550"/>
    </location>
</feature>
<feature type="compositionally biased region" description="Polar residues" evidence="1">
    <location>
        <begin position="482"/>
        <end position="492"/>
    </location>
</feature>
<sequence length="872" mass="97092">MALPDEYIREGIRIGDVGIIHHDTPFDFLFNITCSADHPINYRGVPNGFIPVPQDMLDITHVHQYRDGDSHITGPGHTVSRTQTASVSLAERTDRAYDFTSSSHQGAILMLPEGSCLSKVENKSLLRDYAKSHAKQWFSYATGTRGREFSDDTNSSLYLVTGHEKCTSWGIASFFSPTSSERGVSLPFNVFRDGYGERNIYGWGQDDGRCSSRCYPNTSTPATTGKLPRNQTVFMHGFKVSKKRKSTKVKIRDVTGNKVKAERILDLKPQFPDAQGGHSQASSSAYSAFGYTSGGYTRLSSGAEVVEDGNGDYIVDGTSIYDEKVFHPCDLIGDMMYAVASEFGRSESIIAISHDEDWISLYHQEELHSSAGLPSVFDFLTRFSATFSVVIDQGFVYTESSTALRRKTAHDPTAGKLESRELSHDINIFMQVMDSSERNSDSTEETVPTASKSRTSPIRIGYLQAGRSQSRTPPPLHPPSGGNYSQSSPRAMSAPTISYNLCDQPFSRYEQEGHHSPQYTSCQSSGSPQQLHPGIGVETPALKMPTPASHDSYQLASTSYHDPGWSQSLHSTAMVNTPVGSTSYSNKFVADLAHPQPYQYSQYNIHQYPNSASRQISPAGSHEHLSPSTYQGSNAHLSPPAIPENSDDSASARPPSESNDSGSLLFRHPQQPQRLYSHQEQMEFFKAALSLPFSVTPSPFIPQAMYKPHTNSDRRQYVEEVQLDPPIYFWADNPSECGISLTDALHSRVRRLENRDETVFEGRGPSVSIRLEWPGYRQWSRQIPTKDFKSPPGPITKAKLAKNVAKCVQRFIAERQNQHLEEDAHQRWRVGGPGSSYIKLEELVLVSMHHVSMGSWQPHLRLCRESRASVYR</sequence>
<comment type="caution">
    <text evidence="2">The sequence shown here is derived from an EMBL/GenBank/DDBJ whole genome shotgun (WGS) entry which is preliminary data.</text>
</comment>
<evidence type="ECO:0000256" key="1">
    <source>
        <dbReference type="SAM" id="MobiDB-lite"/>
    </source>
</evidence>
<feature type="region of interest" description="Disordered" evidence="1">
    <location>
        <begin position="612"/>
        <end position="666"/>
    </location>
</feature>
<evidence type="ECO:0000313" key="3">
    <source>
        <dbReference type="Proteomes" id="UP001383192"/>
    </source>
</evidence>
<name>A0AAW0BPE1_9AGAR</name>
<keyword evidence="3" id="KW-1185">Reference proteome</keyword>
<organism evidence="2 3">
    <name type="scientific">Paramarasmius palmivorus</name>
    <dbReference type="NCBI Taxonomy" id="297713"/>
    <lineage>
        <taxon>Eukaryota</taxon>
        <taxon>Fungi</taxon>
        <taxon>Dikarya</taxon>
        <taxon>Basidiomycota</taxon>
        <taxon>Agaricomycotina</taxon>
        <taxon>Agaricomycetes</taxon>
        <taxon>Agaricomycetidae</taxon>
        <taxon>Agaricales</taxon>
        <taxon>Marasmiineae</taxon>
        <taxon>Marasmiaceae</taxon>
        <taxon>Paramarasmius</taxon>
    </lineage>
</organism>
<feature type="compositionally biased region" description="Polar residues" evidence="1">
    <location>
        <begin position="517"/>
        <end position="530"/>
    </location>
</feature>
<proteinExistence type="predicted"/>
<feature type="compositionally biased region" description="Polar residues" evidence="1">
    <location>
        <begin position="626"/>
        <end position="636"/>
    </location>
</feature>
<gene>
    <name evidence="2" type="ORF">VNI00_015059</name>
</gene>
<accession>A0AAW0BPE1</accession>
<dbReference type="EMBL" id="JAYKXP010000092">
    <property type="protein sequence ID" value="KAK7027973.1"/>
    <property type="molecule type" value="Genomic_DNA"/>
</dbReference>